<evidence type="ECO:0000313" key="1">
    <source>
        <dbReference type="EMBL" id="DAF60816.1"/>
    </source>
</evidence>
<proteinExistence type="predicted"/>
<accession>A0A8S5TCE9</accession>
<organism evidence="1">
    <name type="scientific">Siphoviridae sp. ctNZc11</name>
    <dbReference type="NCBI Taxonomy" id="2827858"/>
    <lineage>
        <taxon>Viruses</taxon>
        <taxon>Duplodnaviria</taxon>
        <taxon>Heunggongvirae</taxon>
        <taxon>Uroviricota</taxon>
        <taxon>Caudoviricetes</taxon>
    </lineage>
</organism>
<protein>
    <submittedName>
        <fullName evidence="1">Antitoxin</fullName>
    </submittedName>
</protein>
<name>A0A8S5TCE9_9CAUD</name>
<reference evidence="1" key="1">
    <citation type="journal article" date="2021" name="Proc. Natl. Acad. Sci. U.S.A.">
        <title>A Catalog of Tens of Thousands of Viruses from Human Metagenomes Reveals Hidden Associations with Chronic Diseases.</title>
        <authorList>
            <person name="Tisza M.J."/>
            <person name="Buck C.B."/>
        </authorList>
    </citation>
    <scope>NUCLEOTIDE SEQUENCE</scope>
    <source>
        <strain evidence="1">CtNZc11</strain>
    </source>
</reference>
<dbReference type="EMBL" id="BK032797">
    <property type="protein sequence ID" value="DAF60816.1"/>
    <property type="molecule type" value="Genomic_DNA"/>
</dbReference>
<sequence length="62" mass="7290">MNERPQEKYDKKNMAFVNAKYKKEFVQEFKSACKSLGISQSEVFREAMIETIEKAKKPNSKK</sequence>